<gene>
    <name evidence="2" type="ORF">D0469_03880</name>
</gene>
<protein>
    <submittedName>
        <fullName evidence="2">EAL domain-containing protein</fullName>
    </submittedName>
</protein>
<dbReference type="PANTHER" id="PTHR33121:SF82">
    <property type="entry name" value="SIGNAL TRANSDUCTION PROTEIN CONTAINING A EAL DOMAIN"/>
    <property type="match status" value="1"/>
</dbReference>
<reference evidence="2 3" key="1">
    <citation type="submission" date="2018-08" db="EMBL/GenBank/DDBJ databases">
        <title>Bacillus chawlae sp. nov., Bacillus glennii sp. nov., and Bacillus saganii sp. nov. Isolated from the Vehicle Assembly Building at Kennedy Space Center where the Viking Spacecraft were Assembled.</title>
        <authorList>
            <person name="Seuylemezian A."/>
            <person name="Vaishampayan P."/>
        </authorList>
    </citation>
    <scope>NUCLEOTIDE SEQUENCE [LARGE SCALE GENOMIC DNA]</scope>
    <source>
        <strain evidence="2 3">V47-23a</strain>
    </source>
</reference>
<dbReference type="Gene3D" id="3.20.20.450">
    <property type="entry name" value="EAL domain"/>
    <property type="match status" value="1"/>
</dbReference>
<evidence type="ECO:0000259" key="1">
    <source>
        <dbReference type="PROSITE" id="PS50883"/>
    </source>
</evidence>
<dbReference type="GO" id="GO:0071111">
    <property type="term" value="F:cyclic-guanylate-specific phosphodiesterase activity"/>
    <property type="evidence" value="ECO:0007669"/>
    <property type="project" value="InterPro"/>
</dbReference>
<evidence type="ECO:0000313" key="2">
    <source>
        <dbReference type="EMBL" id="RFU71087.1"/>
    </source>
</evidence>
<keyword evidence="3" id="KW-1185">Reference proteome</keyword>
<comment type="caution">
    <text evidence="2">The sequence shown here is derived from an EMBL/GenBank/DDBJ whole genome shotgun (WGS) entry which is preliminary data.</text>
</comment>
<proteinExistence type="predicted"/>
<name>A0A372LT64_9BACI</name>
<dbReference type="InterPro" id="IPR035919">
    <property type="entry name" value="EAL_sf"/>
</dbReference>
<dbReference type="AlphaFoldDB" id="A0A372LT64"/>
<evidence type="ECO:0000313" key="3">
    <source>
        <dbReference type="Proteomes" id="UP000264541"/>
    </source>
</evidence>
<dbReference type="Proteomes" id="UP000264541">
    <property type="component" value="Unassembled WGS sequence"/>
</dbReference>
<dbReference type="SUPFAM" id="SSF103190">
    <property type="entry name" value="Sensory domain-like"/>
    <property type="match status" value="1"/>
</dbReference>
<dbReference type="InterPro" id="IPR050706">
    <property type="entry name" value="Cyclic-di-GMP_PDE-like"/>
</dbReference>
<organism evidence="2 3">
    <name type="scientific">Peribacillus saganii</name>
    <dbReference type="NCBI Taxonomy" id="2303992"/>
    <lineage>
        <taxon>Bacteria</taxon>
        <taxon>Bacillati</taxon>
        <taxon>Bacillota</taxon>
        <taxon>Bacilli</taxon>
        <taxon>Bacillales</taxon>
        <taxon>Bacillaceae</taxon>
        <taxon>Peribacillus</taxon>
    </lineage>
</organism>
<dbReference type="Pfam" id="PF00563">
    <property type="entry name" value="EAL"/>
    <property type="match status" value="1"/>
</dbReference>
<accession>A0A372LT64</accession>
<dbReference type="InterPro" id="IPR001633">
    <property type="entry name" value="EAL_dom"/>
</dbReference>
<dbReference type="Gene3D" id="3.30.450.20">
    <property type="entry name" value="PAS domain"/>
    <property type="match status" value="1"/>
</dbReference>
<dbReference type="Gene3D" id="1.20.5.170">
    <property type="match status" value="1"/>
</dbReference>
<dbReference type="PANTHER" id="PTHR33121">
    <property type="entry name" value="CYCLIC DI-GMP PHOSPHODIESTERASE PDEF"/>
    <property type="match status" value="1"/>
</dbReference>
<dbReference type="InterPro" id="IPR018842">
    <property type="entry name" value="YkuI_C"/>
</dbReference>
<sequence>MDALEILSDLERVFPFFQPIFSADEHRVIGYEVLGRYRTDEGCISLGPFLLDETIPDEYRVEVDNLILKRALEETAIQEENDFLLFINRDPNLLMLDHGEEFLDILKSSLKTEQLNRIVLELSEFGYDGELNPLLHLLEYYKTYGIKIAIDHIGQESHLDRIAQLSPQILKVNLDMLRHSGGSSREFLYSLGMMARKIGANLLFENIETVYQLQFAWKNGGRYYQGFYLASPGAEFINKDLLREKFANECHGFIVYEKKKLEAIYKKTMQYNNGISLLLAKYKRFEKYSELLQALAEELKNKCFRLYVCDSDGFQQSPNIFQKHGKWSVQQDYLGKNWSWRPYFLETIVKMRNEKKGILSDLYSDIETGETIRTFSYPLLNGDYLFIDLSYSYLYENEDLL</sequence>
<dbReference type="RefSeq" id="WP_117325314.1">
    <property type="nucleotide sequence ID" value="NZ_QVTE01000008.1"/>
</dbReference>
<feature type="domain" description="EAL" evidence="1">
    <location>
        <begin position="1"/>
        <end position="246"/>
    </location>
</feature>
<dbReference type="EMBL" id="QVTE01000008">
    <property type="protein sequence ID" value="RFU71087.1"/>
    <property type="molecule type" value="Genomic_DNA"/>
</dbReference>
<dbReference type="OrthoDB" id="1673646at2"/>
<dbReference type="Pfam" id="PF10388">
    <property type="entry name" value="YkuI_C"/>
    <property type="match status" value="1"/>
</dbReference>
<dbReference type="SUPFAM" id="SSF141868">
    <property type="entry name" value="EAL domain-like"/>
    <property type="match status" value="1"/>
</dbReference>
<dbReference type="InterPro" id="IPR029151">
    <property type="entry name" value="Sensor-like_sf"/>
</dbReference>
<dbReference type="CDD" id="cd01948">
    <property type="entry name" value="EAL"/>
    <property type="match status" value="1"/>
</dbReference>
<dbReference type="PROSITE" id="PS50883">
    <property type="entry name" value="EAL"/>
    <property type="match status" value="1"/>
</dbReference>
<dbReference type="SMART" id="SM00052">
    <property type="entry name" value="EAL"/>
    <property type="match status" value="1"/>
</dbReference>